<feature type="compositionally biased region" description="Polar residues" evidence="1">
    <location>
        <begin position="179"/>
        <end position="190"/>
    </location>
</feature>
<feature type="domain" description="CCD97-like C-terminal" evidence="2">
    <location>
        <begin position="23"/>
        <end position="90"/>
    </location>
</feature>
<name>A0A9Q9AMX6_9PEZI</name>
<accession>A0A9Q9AMX6</accession>
<gene>
    <name evidence="3" type="ORF">Slin15195_G057360</name>
</gene>
<reference evidence="3" key="1">
    <citation type="submission" date="2022-06" db="EMBL/GenBank/DDBJ databases">
        <title>Complete genome sequences of two strains of the flax pathogen Septoria linicola.</title>
        <authorList>
            <person name="Lapalu N."/>
            <person name="Simon A."/>
            <person name="Demenou B."/>
            <person name="Paumier D."/>
            <person name="Guillot M.-P."/>
            <person name="Gout L."/>
            <person name="Valade R."/>
        </authorList>
    </citation>
    <scope>NUCLEOTIDE SEQUENCE</scope>
    <source>
        <strain evidence="3">SE15195</strain>
    </source>
</reference>
<sequence>MASEKQSVTPTTNSTTDRVRVKNRRKRYIDLHSEYFQSDLELADPLLYDRLVRRFQSAEEREKEGRQRGYTGILEADLVRSEAKIEALSRPDSNGAVTYKRAPDGHILAIDQDEEATDKDGAWARWVDLMTQRFLKGEDQDFDYATVDENEEYDDREEEERRRLEQYIDDQTPEFVGTGSPSGETGVQDF</sequence>
<evidence type="ECO:0000259" key="2">
    <source>
        <dbReference type="Pfam" id="PF09747"/>
    </source>
</evidence>
<evidence type="ECO:0000256" key="1">
    <source>
        <dbReference type="SAM" id="MobiDB-lite"/>
    </source>
</evidence>
<evidence type="ECO:0000313" key="4">
    <source>
        <dbReference type="Proteomes" id="UP001056384"/>
    </source>
</evidence>
<dbReference type="Proteomes" id="UP001056384">
    <property type="component" value="Chromosome 4"/>
</dbReference>
<protein>
    <submittedName>
        <fullName evidence="3">CCD97-like protein</fullName>
    </submittedName>
</protein>
<dbReference type="InterPro" id="IPR040233">
    <property type="entry name" value="CCD97-like_C"/>
</dbReference>
<feature type="region of interest" description="Disordered" evidence="1">
    <location>
        <begin position="145"/>
        <end position="190"/>
    </location>
</feature>
<proteinExistence type="predicted"/>
<dbReference type="PANTHER" id="PTHR31840">
    <property type="entry name" value="COILED-COIL DOMAIN-CONTAINING PROTEIN 97"/>
    <property type="match status" value="1"/>
</dbReference>
<feature type="compositionally biased region" description="Acidic residues" evidence="1">
    <location>
        <begin position="145"/>
        <end position="158"/>
    </location>
</feature>
<keyword evidence="4" id="KW-1185">Reference proteome</keyword>
<organism evidence="3 4">
    <name type="scientific">Septoria linicola</name>
    <dbReference type="NCBI Taxonomy" id="215465"/>
    <lineage>
        <taxon>Eukaryota</taxon>
        <taxon>Fungi</taxon>
        <taxon>Dikarya</taxon>
        <taxon>Ascomycota</taxon>
        <taxon>Pezizomycotina</taxon>
        <taxon>Dothideomycetes</taxon>
        <taxon>Dothideomycetidae</taxon>
        <taxon>Mycosphaerellales</taxon>
        <taxon>Mycosphaerellaceae</taxon>
        <taxon>Septoria</taxon>
    </lineage>
</organism>
<dbReference type="InterPro" id="IPR018613">
    <property type="entry name" value="Ccdc97-like"/>
</dbReference>
<feature type="domain" description="CCD97-like C-terminal" evidence="2">
    <location>
        <begin position="114"/>
        <end position="170"/>
    </location>
</feature>
<dbReference type="OrthoDB" id="333176at2759"/>
<feature type="compositionally biased region" description="Polar residues" evidence="1">
    <location>
        <begin position="1"/>
        <end position="16"/>
    </location>
</feature>
<dbReference type="EMBL" id="CP099421">
    <property type="protein sequence ID" value="USW52417.1"/>
    <property type="molecule type" value="Genomic_DNA"/>
</dbReference>
<dbReference type="AlphaFoldDB" id="A0A9Q9AMX6"/>
<dbReference type="PANTHER" id="PTHR31840:SF1">
    <property type="entry name" value="COILED-COIL DOMAIN-CONTAINING PROTEIN 97"/>
    <property type="match status" value="1"/>
</dbReference>
<evidence type="ECO:0000313" key="3">
    <source>
        <dbReference type="EMBL" id="USW52417.1"/>
    </source>
</evidence>
<feature type="region of interest" description="Disordered" evidence="1">
    <location>
        <begin position="1"/>
        <end position="20"/>
    </location>
</feature>
<dbReference type="Pfam" id="PF09747">
    <property type="entry name" value="CCD97-like_C"/>
    <property type="match status" value="2"/>
</dbReference>